<dbReference type="EMBL" id="CM056741">
    <property type="protein sequence ID" value="KAJ8683902.1"/>
    <property type="molecule type" value="Genomic_DNA"/>
</dbReference>
<comment type="caution">
    <text evidence="1">The sequence shown here is derived from an EMBL/GenBank/DDBJ whole genome shotgun (WGS) entry which is preliminary data.</text>
</comment>
<reference evidence="1" key="1">
    <citation type="submission" date="2023-04" db="EMBL/GenBank/DDBJ databases">
        <title>A chromosome-level genome assembly of the parasitoid wasp Eretmocerus hayati.</title>
        <authorList>
            <person name="Zhong Y."/>
            <person name="Liu S."/>
            <person name="Liu Y."/>
        </authorList>
    </citation>
    <scope>NUCLEOTIDE SEQUENCE</scope>
    <source>
        <strain evidence="1">ZJU_SS_LIU_2023</strain>
    </source>
</reference>
<keyword evidence="2" id="KW-1185">Reference proteome</keyword>
<evidence type="ECO:0000313" key="1">
    <source>
        <dbReference type="EMBL" id="KAJ8683902.1"/>
    </source>
</evidence>
<name>A0ACC2PKK5_9HYME</name>
<evidence type="ECO:0000313" key="2">
    <source>
        <dbReference type="Proteomes" id="UP001239111"/>
    </source>
</evidence>
<gene>
    <name evidence="1" type="ORF">QAD02_019694</name>
</gene>
<protein>
    <submittedName>
        <fullName evidence="1">Uncharacterized protein</fullName>
    </submittedName>
</protein>
<sequence length="497" mass="56210">MPNARTNAFDAHGKGALYRAACTKYSRNYTKLLRDMLKTGALAEPANPLEPKPFNAVLENGDLASVKLMIKYGIRISDYADFLPLHRAARNPRVEVLRCLLSTRQFNPNQMNKKGQTALFQAVSSSNSKAVEILLSWGVLVNSRDADGDICLHHVPYHKDSEETTRCLEILLRHGANPDALNQDNTSPLILASASKYNPEYTKRLKLCLENRVEHEFDHSKFKAVASVIRNGDLQAFQLIMKHVSIDLYKSRDQMPEILQKAAANPRVEILEFLLGTGLFDLDKKDEYGWTALHVSANKSNPQAMEVLLKHNVMVNPVDSGGFTPLHLAVNRACFYNPNRDASVKCIEILLIYGADINAKTLMNGWTALGIAQSMELDYYRENQNISDGIMKILMHANLLRSQGQYVDLEHFSERNECQNQCCLYELAELKTETLGDMITLYDLLVGESSWLCWTDSKEMQKLRDHGFVGLLEDRFPIYGKRLVRIVEDLNLNKDST</sequence>
<organism evidence="1 2">
    <name type="scientific">Eretmocerus hayati</name>
    <dbReference type="NCBI Taxonomy" id="131215"/>
    <lineage>
        <taxon>Eukaryota</taxon>
        <taxon>Metazoa</taxon>
        <taxon>Ecdysozoa</taxon>
        <taxon>Arthropoda</taxon>
        <taxon>Hexapoda</taxon>
        <taxon>Insecta</taxon>
        <taxon>Pterygota</taxon>
        <taxon>Neoptera</taxon>
        <taxon>Endopterygota</taxon>
        <taxon>Hymenoptera</taxon>
        <taxon>Apocrita</taxon>
        <taxon>Proctotrupomorpha</taxon>
        <taxon>Chalcidoidea</taxon>
        <taxon>Aphelinidae</taxon>
        <taxon>Aphelininae</taxon>
        <taxon>Eretmocerus</taxon>
    </lineage>
</organism>
<accession>A0ACC2PKK5</accession>
<proteinExistence type="predicted"/>
<dbReference type="Proteomes" id="UP001239111">
    <property type="component" value="Chromosome 1"/>
</dbReference>